<dbReference type="PROSITE" id="PS51257">
    <property type="entry name" value="PROKAR_LIPOPROTEIN"/>
    <property type="match status" value="1"/>
</dbReference>
<feature type="domain" description="DUF3298" evidence="1">
    <location>
        <begin position="171"/>
        <end position="248"/>
    </location>
</feature>
<dbReference type="InterPro" id="IPR037126">
    <property type="entry name" value="PdaC/RsiV-like_sf"/>
</dbReference>
<evidence type="ECO:0008006" key="5">
    <source>
        <dbReference type="Google" id="ProtNLM"/>
    </source>
</evidence>
<dbReference type="AlphaFoldDB" id="A0A223NWR6"/>
<dbReference type="Gene3D" id="3.30.565.40">
    <property type="entry name" value="Fervidobacterium nodosum Rt17-B1 like"/>
    <property type="match status" value="1"/>
</dbReference>
<dbReference type="KEGG" id="muc:MuYL_2148"/>
<reference evidence="3 4" key="1">
    <citation type="submission" date="2017-08" db="EMBL/GenBank/DDBJ databases">
        <title>Complete genome sequence of Mucilaginibacter sp. strain BJC16-A31.</title>
        <authorList>
            <consortium name="Henan University of Science and Technology"/>
            <person name="You X."/>
        </authorList>
    </citation>
    <scope>NUCLEOTIDE SEQUENCE [LARGE SCALE GENOMIC DNA]</scope>
    <source>
        <strain evidence="3 4">BJC16-A31</strain>
    </source>
</reference>
<dbReference type="Pfam" id="PF13739">
    <property type="entry name" value="PdaC"/>
    <property type="match status" value="1"/>
</dbReference>
<evidence type="ECO:0000313" key="3">
    <source>
        <dbReference type="EMBL" id="ASU34038.1"/>
    </source>
</evidence>
<keyword evidence="4" id="KW-1185">Reference proteome</keyword>
<dbReference type="InterPro" id="IPR025303">
    <property type="entry name" value="PdaC"/>
</dbReference>
<name>A0A223NWR6_9SPHI</name>
<dbReference type="EMBL" id="CP022743">
    <property type="protein sequence ID" value="ASU34038.1"/>
    <property type="molecule type" value="Genomic_DNA"/>
</dbReference>
<evidence type="ECO:0000259" key="1">
    <source>
        <dbReference type="Pfam" id="PF11738"/>
    </source>
</evidence>
<dbReference type="RefSeq" id="WP_094570433.1">
    <property type="nucleotide sequence ID" value="NZ_CP022743.1"/>
</dbReference>
<protein>
    <recommendedName>
        <fullName evidence="5">DUF3298 domain-containing protein</fullName>
    </recommendedName>
</protein>
<accession>A0A223NWR6</accession>
<dbReference type="Gene3D" id="3.90.640.20">
    <property type="entry name" value="Heat-shock cognate protein, ATPase"/>
    <property type="match status" value="1"/>
</dbReference>
<dbReference type="InterPro" id="IPR021729">
    <property type="entry name" value="DUF3298"/>
</dbReference>
<gene>
    <name evidence="3" type="ORF">MuYL_2148</name>
</gene>
<sequence length="266" mass="29630">MRTGYLAICLLTVLISSCMWGKPGKKVPDINRDTLAYKYTAFKQRAADCGNKADSDCTVAKFNYPDFKGQKALNDTIAGKLLNMFQLGEKPDTSLATLTKNFMTDYISSKRGDGSSMFYALDVNVKVLRQDSSLTTLETNGYVFTGGAHPSSYTGFINWNTKADKSITLTDLFTPGNISKLEAVAERIFRKNEKLSDTASLADNYFFKDNKFALNSNFSVTPTGLRFLYNQYEIKPYAAGTTELVIPYTQIKSLLRPNSVVAQYIK</sequence>
<feature type="domain" description="Deacetylase PdaC" evidence="2">
    <location>
        <begin position="52"/>
        <end position="151"/>
    </location>
</feature>
<evidence type="ECO:0000313" key="4">
    <source>
        <dbReference type="Proteomes" id="UP000215002"/>
    </source>
</evidence>
<dbReference type="Proteomes" id="UP000215002">
    <property type="component" value="Chromosome"/>
</dbReference>
<dbReference type="Pfam" id="PF11738">
    <property type="entry name" value="DUF3298"/>
    <property type="match status" value="1"/>
</dbReference>
<evidence type="ECO:0000259" key="2">
    <source>
        <dbReference type="Pfam" id="PF13739"/>
    </source>
</evidence>
<organism evidence="3 4">
    <name type="scientific">Mucilaginibacter xinganensis</name>
    <dbReference type="NCBI Taxonomy" id="1234841"/>
    <lineage>
        <taxon>Bacteria</taxon>
        <taxon>Pseudomonadati</taxon>
        <taxon>Bacteroidota</taxon>
        <taxon>Sphingobacteriia</taxon>
        <taxon>Sphingobacteriales</taxon>
        <taxon>Sphingobacteriaceae</taxon>
        <taxon>Mucilaginibacter</taxon>
    </lineage>
</organism>
<dbReference type="OrthoDB" id="594879at2"/>
<proteinExistence type="predicted"/>